<dbReference type="EMBL" id="CP136051">
    <property type="protein sequence ID" value="WOK09118.1"/>
    <property type="molecule type" value="Genomic_DNA"/>
</dbReference>
<organism evidence="1 2">
    <name type="scientific">Imperialibacter roseus</name>
    <dbReference type="NCBI Taxonomy" id="1324217"/>
    <lineage>
        <taxon>Bacteria</taxon>
        <taxon>Pseudomonadati</taxon>
        <taxon>Bacteroidota</taxon>
        <taxon>Cytophagia</taxon>
        <taxon>Cytophagales</taxon>
        <taxon>Flammeovirgaceae</taxon>
        <taxon>Imperialibacter</taxon>
    </lineage>
</organism>
<dbReference type="RefSeq" id="WP_317491739.1">
    <property type="nucleotide sequence ID" value="NZ_CP136051.1"/>
</dbReference>
<proteinExistence type="predicted"/>
<gene>
    <name evidence="1" type="ORF">RT717_10775</name>
</gene>
<dbReference type="Proteomes" id="UP001302349">
    <property type="component" value="Chromosome"/>
</dbReference>
<sequence length="227" mass="26541">MERNLTKFILFCASLLASCQQSYEIQDIEGLWQLETYEQDALAKSFSPVFLEINDNRSFAVSRVKGDLTGVYKLQSDKLEMYSTDVEWFNSTWSVFRYKDLLKLKGKDDRARNVTLSFTRITEVPGFEEFEQTIVGEWELYKIRNGNKVERLHQTVFSIDESGNYSIVAAGDIQESGVAVINTRHRKIIFENDQTEWKAWLYGRELRLTNEKTGVEYSLRRRELSLN</sequence>
<dbReference type="PROSITE" id="PS51257">
    <property type="entry name" value="PROKAR_LIPOPROTEIN"/>
    <property type="match status" value="1"/>
</dbReference>
<accession>A0ABZ0IVP6</accession>
<keyword evidence="2" id="KW-1185">Reference proteome</keyword>
<evidence type="ECO:0000313" key="1">
    <source>
        <dbReference type="EMBL" id="WOK09118.1"/>
    </source>
</evidence>
<name>A0ABZ0IVP6_9BACT</name>
<protein>
    <recommendedName>
        <fullName evidence="3">Lipocalin-like domain-containing protein</fullName>
    </recommendedName>
</protein>
<evidence type="ECO:0008006" key="3">
    <source>
        <dbReference type="Google" id="ProtNLM"/>
    </source>
</evidence>
<evidence type="ECO:0000313" key="2">
    <source>
        <dbReference type="Proteomes" id="UP001302349"/>
    </source>
</evidence>
<reference evidence="1 2" key="1">
    <citation type="journal article" date="2023" name="Microbiol. Resour. Announc.">
        <title>Complete Genome Sequence of Imperialibacter roseus strain P4T.</title>
        <authorList>
            <person name="Tizabi D.R."/>
            <person name="Bachvaroff T."/>
            <person name="Hill R.T."/>
        </authorList>
    </citation>
    <scope>NUCLEOTIDE SEQUENCE [LARGE SCALE GENOMIC DNA]</scope>
    <source>
        <strain evidence="1 2">P4T</strain>
    </source>
</reference>